<organism evidence="2 3">
    <name type="scientific">Bugula neritina</name>
    <name type="common">Brown bryozoan</name>
    <name type="synonym">Sertularia neritina</name>
    <dbReference type="NCBI Taxonomy" id="10212"/>
    <lineage>
        <taxon>Eukaryota</taxon>
        <taxon>Metazoa</taxon>
        <taxon>Spiralia</taxon>
        <taxon>Lophotrochozoa</taxon>
        <taxon>Bryozoa</taxon>
        <taxon>Gymnolaemata</taxon>
        <taxon>Cheilostomatida</taxon>
        <taxon>Flustrina</taxon>
        <taxon>Buguloidea</taxon>
        <taxon>Bugulidae</taxon>
        <taxon>Bugula</taxon>
    </lineage>
</organism>
<accession>A0A7J7KJY4</accession>
<gene>
    <name evidence="2" type="ORF">EB796_003777</name>
</gene>
<evidence type="ECO:0000313" key="3">
    <source>
        <dbReference type="Proteomes" id="UP000593567"/>
    </source>
</evidence>
<proteinExistence type="predicted"/>
<reference evidence="2" key="1">
    <citation type="submission" date="2020-06" db="EMBL/GenBank/DDBJ databases">
        <title>Draft genome of Bugula neritina, a colonial animal packing powerful symbionts and potential medicines.</title>
        <authorList>
            <person name="Rayko M."/>
        </authorList>
    </citation>
    <scope>NUCLEOTIDE SEQUENCE [LARGE SCALE GENOMIC DNA]</scope>
    <source>
        <strain evidence="2">Kwan_BN1</strain>
    </source>
</reference>
<dbReference type="Proteomes" id="UP000593567">
    <property type="component" value="Unassembled WGS sequence"/>
</dbReference>
<feature type="compositionally biased region" description="Basic and acidic residues" evidence="1">
    <location>
        <begin position="19"/>
        <end position="33"/>
    </location>
</feature>
<evidence type="ECO:0000256" key="1">
    <source>
        <dbReference type="SAM" id="MobiDB-lite"/>
    </source>
</evidence>
<comment type="caution">
    <text evidence="2">The sequence shown here is derived from an EMBL/GenBank/DDBJ whole genome shotgun (WGS) entry which is preliminary data.</text>
</comment>
<keyword evidence="3" id="KW-1185">Reference proteome</keyword>
<name>A0A7J7KJY4_BUGNE</name>
<protein>
    <submittedName>
        <fullName evidence="2">Uncharacterized protein</fullName>
    </submittedName>
</protein>
<dbReference type="EMBL" id="VXIV02000495">
    <property type="protein sequence ID" value="KAF6037928.1"/>
    <property type="molecule type" value="Genomic_DNA"/>
</dbReference>
<evidence type="ECO:0000313" key="2">
    <source>
        <dbReference type="EMBL" id="KAF6037928.1"/>
    </source>
</evidence>
<sequence length="78" mass="8897">MTTDEQLASGAGRSSRSKTKSDAGSRPYRRESQLEGSLTRETLWCLLEIPRWKQMVKPSHPGVYRSLPHRVIQLPHPL</sequence>
<dbReference type="AlphaFoldDB" id="A0A7J7KJY4"/>
<feature type="region of interest" description="Disordered" evidence="1">
    <location>
        <begin position="1"/>
        <end position="35"/>
    </location>
</feature>